<gene>
    <name evidence="2" type="ORF">SAMN05660918_0338</name>
</gene>
<keyword evidence="3" id="KW-1185">Reference proteome</keyword>
<dbReference type="STRING" id="402734.SAMN05660918_0338"/>
<protein>
    <recommendedName>
        <fullName evidence="1">DUF2383 domain-containing protein</fullName>
    </recommendedName>
</protein>
<dbReference type="InterPro" id="IPR011971">
    <property type="entry name" value="CHP02284"/>
</dbReference>
<dbReference type="AlphaFoldDB" id="A0A1H6QI28"/>
<dbReference type="Proteomes" id="UP000199702">
    <property type="component" value="Unassembled WGS sequence"/>
</dbReference>
<accession>A0A1H6QI28</accession>
<evidence type="ECO:0000313" key="3">
    <source>
        <dbReference type="Proteomes" id="UP000199702"/>
    </source>
</evidence>
<organism evidence="2 3">
    <name type="scientific">Flavobacterium terrigena</name>
    <dbReference type="NCBI Taxonomy" id="402734"/>
    <lineage>
        <taxon>Bacteria</taxon>
        <taxon>Pseudomonadati</taxon>
        <taxon>Bacteroidota</taxon>
        <taxon>Flavobacteriia</taxon>
        <taxon>Flavobacteriales</taxon>
        <taxon>Flavobacteriaceae</taxon>
        <taxon>Flavobacterium</taxon>
    </lineage>
</organism>
<feature type="domain" description="DUF2383" evidence="1">
    <location>
        <begin position="49"/>
        <end position="156"/>
    </location>
</feature>
<dbReference type="Gene3D" id="1.20.1260.10">
    <property type="match status" value="1"/>
</dbReference>
<evidence type="ECO:0000259" key="1">
    <source>
        <dbReference type="Pfam" id="PF09537"/>
    </source>
</evidence>
<dbReference type="InterPro" id="IPR012347">
    <property type="entry name" value="Ferritin-like"/>
</dbReference>
<dbReference type="InterPro" id="IPR019052">
    <property type="entry name" value="DUF2383"/>
</dbReference>
<dbReference type="NCBIfam" id="TIGR02284">
    <property type="entry name" value="PA2169 family four-helix-bundle protein"/>
    <property type="match status" value="1"/>
</dbReference>
<name>A0A1H6QI28_9FLAO</name>
<evidence type="ECO:0000313" key="2">
    <source>
        <dbReference type="EMBL" id="SEI39817.1"/>
    </source>
</evidence>
<proteinExistence type="predicted"/>
<dbReference type="Pfam" id="PF09537">
    <property type="entry name" value="DUF2383"/>
    <property type="match status" value="1"/>
</dbReference>
<reference evidence="3" key="1">
    <citation type="submission" date="2016-10" db="EMBL/GenBank/DDBJ databases">
        <authorList>
            <person name="Varghese N."/>
            <person name="Submissions S."/>
        </authorList>
    </citation>
    <scope>NUCLEOTIDE SEQUENCE [LARGE SCALE GENOMIC DNA]</scope>
    <source>
        <strain evidence="3">DSM 17934</strain>
    </source>
</reference>
<dbReference type="EMBL" id="FNYA01000001">
    <property type="protein sequence ID" value="SEI39817.1"/>
    <property type="molecule type" value="Genomic_DNA"/>
</dbReference>
<sequence>MLTNKTYEYYNFLVELYNTLIAHYIEFYTMNNQFAIKFYKMENITEHNTVDVLNSLIIINNDRIEGYKIACKETKETDLKTLFSNFIQTSEQCRIELAAKVAKLVGSSNESTRIIGDFFIDLMDVKVALTANNRKAILDSCKYGERVVLETYKNVLIQDVNDINSKEQNMLNMHYELLKSDYNKIEELRIAISNKNE</sequence>